<keyword evidence="9" id="KW-1185">Reference proteome</keyword>
<sequence>MQKLMNLDLNDLYYFTCVAEFGGFSAASRALGISKSRLSARVLTLEKNLGVLLFQRTTRQVQLTEIGQNILENCKALVAEAEVVQGVVSNSRAEVAGLVRVSCPPLAARLLLAPYLSDFLQQYPKVRVQLVTSDQRFDPISDNLDVLIRLRSASQMDEGLVSRVLGHSQRILVASPDYLAQAGDLKVPEDLTKHQTLSLIDSASVQQWSLIGPDDKSENIQVQPRLMCMEWSVMLQGVCQGLGIAFVPDIACQKEIASGALVRVLPQWASNPLVMHAVFPTRRGMLLSVRVFLDFLIATIPRALSTDK</sequence>
<dbReference type="RefSeq" id="WP_049600417.1">
    <property type="nucleotide sequence ID" value="NZ_CPYD01000012.1"/>
</dbReference>
<dbReference type="Gene3D" id="1.10.10.10">
    <property type="entry name" value="Winged helix-like DNA-binding domain superfamily/Winged helix DNA-binding domain"/>
    <property type="match status" value="1"/>
</dbReference>
<comment type="caution">
    <text evidence="8">The sequence shown here is derived from an EMBL/GenBank/DDBJ whole genome shotgun (WGS) entry which is preliminary data.</text>
</comment>
<dbReference type="PANTHER" id="PTHR30537">
    <property type="entry name" value="HTH-TYPE TRANSCRIPTIONAL REGULATOR"/>
    <property type="match status" value="1"/>
</dbReference>
<dbReference type="SUPFAM" id="SSF53850">
    <property type="entry name" value="Periplasmic binding protein-like II"/>
    <property type="match status" value="1"/>
</dbReference>
<dbReference type="InterPro" id="IPR058163">
    <property type="entry name" value="LysR-type_TF_proteobact-type"/>
</dbReference>
<protein>
    <submittedName>
        <fullName evidence="8">LysR family transcriptional regulator</fullName>
    </submittedName>
</protein>
<evidence type="ECO:0000313" key="8">
    <source>
        <dbReference type="EMBL" id="MDN0088726.1"/>
    </source>
</evidence>
<dbReference type="GO" id="GO:0003700">
    <property type="term" value="F:DNA-binding transcription factor activity"/>
    <property type="evidence" value="ECO:0007669"/>
    <property type="project" value="InterPro"/>
</dbReference>
<dbReference type="InterPro" id="IPR000847">
    <property type="entry name" value="LysR_HTH_N"/>
</dbReference>
<proteinExistence type="inferred from homology"/>
<dbReference type="EMBL" id="JAUEHU010000016">
    <property type="protein sequence ID" value="MDN0088726.1"/>
    <property type="molecule type" value="Genomic_DNA"/>
</dbReference>
<dbReference type="Proteomes" id="UP001167864">
    <property type="component" value="Unassembled WGS sequence"/>
</dbReference>
<evidence type="ECO:0000256" key="5">
    <source>
        <dbReference type="ARBA" id="ARBA00023163"/>
    </source>
</evidence>
<dbReference type="AlphaFoldDB" id="A0AAW7KAI0"/>
<dbReference type="Pfam" id="PF03466">
    <property type="entry name" value="LysR_substrate"/>
    <property type="match status" value="1"/>
</dbReference>
<accession>A0AAW7KAI0</accession>
<feature type="domain" description="HTH lysR-type" evidence="6">
    <location>
        <begin position="7"/>
        <end position="64"/>
    </location>
</feature>
<keyword evidence="3" id="KW-0805">Transcription regulation</keyword>
<evidence type="ECO:0000256" key="1">
    <source>
        <dbReference type="ARBA" id="ARBA00009437"/>
    </source>
</evidence>
<dbReference type="GO" id="GO:0043565">
    <property type="term" value="F:sequence-specific DNA binding"/>
    <property type="evidence" value="ECO:0007669"/>
    <property type="project" value="TreeGrafter"/>
</dbReference>
<dbReference type="PROSITE" id="PS50931">
    <property type="entry name" value="HTH_LYSR"/>
    <property type="match status" value="1"/>
</dbReference>
<dbReference type="EMBL" id="CPYD01000012">
    <property type="protein sequence ID" value="CNE95335.1"/>
    <property type="molecule type" value="Genomic_DNA"/>
</dbReference>
<evidence type="ECO:0000256" key="3">
    <source>
        <dbReference type="ARBA" id="ARBA00023015"/>
    </source>
</evidence>
<dbReference type="InterPro" id="IPR005119">
    <property type="entry name" value="LysR_subst-bd"/>
</dbReference>
<dbReference type="GO" id="GO:0006351">
    <property type="term" value="P:DNA-templated transcription"/>
    <property type="evidence" value="ECO:0007669"/>
    <property type="project" value="TreeGrafter"/>
</dbReference>
<dbReference type="Proteomes" id="UP000040578">
    <property type="component" value="Unassembled WGS sequence"/>
</dbReference>
<dbReference type="Pfam" id="PF00126">
    <property type="entry name" value="HTH_1"/>
    <property type="match status" value="1"/>
</dbReference>
<dbReference type="InterPro" id="IPR036390">
    <property type="entry name" value="WH_DNA-bd_sf"/>
</dbReference>
<keyword evidence="2" id="KW-0678">Repressor</keyword>
<evidence type="ECO:0000256" key="4">
    <source>
        <dbReference type="ARBA" id="ARBA00023125"/>
    </source>
</evidence>
<dbReference type="InterPro" id="IPR036388">
    <property type="entry name" value="WH-like_DNA-bd_sf"/>
</dbReference>
<evidence type="ECO:0000259" key="6">
    <source>
        <dbReference type="PROSITE" id="PS50931"/>
    </source>
</evidence>
<name>A0AAW7KAI0_9GAMM</name>
<keyword evidence="4" id="KW-0238">DNA-binding</keyword>
<keyword evidence="5" id="KW-0804">Transcription</keyword>
<evidence type="ECO:0000313" key="7">
    <source>
        <dbReference type="EMBL" id="CNE95335.1"/>
    </source>
</evidence>
<evidence type="ECO:0000313" key="9">
    <source>
        <dbReference type="Proteomes" id="UP000040578"/>
    </source>
</evidence>
<reference evidence="7 9" key="1">
    <citation type="submission" date="2015-03" db="EMBL/GenBank/DDBJ databases">
        <authorList>
            <consortium name="Pathogen Informatics"/>
            <person name="Murphy D."/>
        </authorList>
    </citation>
    <scope>NUCLEOTIDE SEQUENCE [LARGE SCALE GENOMIC DNA]</scope>
    <source>
        <strain evidence="7">Type strain: CIP110231</strain>
        <strain evidence="9">type strain: CIP110231</strain>
    </source>
</reference>
<evidence type="ECO:0000313" key="10">
    <source>
        <dbReference type="Proteomes" id="UP001167864"/>
    </source>
</evidence>
<evidence type="ECO:0000256" key="2">
    <source>
        <dbReference type="ARBA" id="ARBA00022491"/>
    </source>
</evidence>
<organism evidence="8 10">
    <name type="scientific">Yersinia nurmii</name>
    <dbReference type="NCBI Taxonomy" id="685706"/>
    <lineage>
        <taxon>Bacteria</taxon>
        <taxon>Pseudomonadati</taxon>
        <taxon>Pseudomonadota</taxon>
        <taxon>Gammaproteobacteria</taxon>
        <taxon>Enterobacterales</taxon>
        <taxon>Yersiniaceae</taxon>
        <taxon>Yersinia</taxon>
    </lineage>
</organism>
<dbReference type="SUPFAM" id="SSF46785">
    <property type="entry name" value="Winged helix' DNA-binding domain"/>
    <property type="match status" value="1"/>
</dbReference>
<dbReference type="PANTHER" id="PTHR30537:SF31">
    <property type="entry name" value="TRANSCRIPTIONAL REGULATOR, LYSR FAMILY"/>
    <property type="match status" value="1"/>
</dbReference>
<dbReference type="FunFam" id="1.10.10.10:FF:000001">
    <property type="entry name" value="LysR family transcriptional regulator"/>
    <property type="match status" value="1"/>
</dbReference>
<dbReference type="Gene3D" id="3.40.190.290">
    <property type="match status" value="1"/>
</dbReference>
<gene>
    <name evidence="7" type="primary">dmlR_11</name>
    <name evidence="7" type="ORF">ERS137967_02947</name>
    <name evidence="8" type="ORF">QVN42_15325</name>
</gene>
<comment type="similarity">
    <text evidence="1">Belongs to the LysR transcriptional regulatory family.</text>
</comment>
<reference evidence="8" key="2">
    <citation type="submission" date="2023-06" db="EMBL/GenBank/DDBJ databases">
        <authorList>
            <person name="Polev D.E."/>
            <person name="Saitova A.T."/>
            <person name="Bogumilchik E.A."/>
            <person name="Kokorina G.I."/>
            <person name="Voskresenskaia E.A."/>
        </authorList>
    </citation>
    <scope>NUCLEOTIDE SEQUENCE</scope>
    <source>
        <strain evidence="8">2145 StPb PI</strain>
    </source>
</reference>